<protein>
    <recommendedName>
        <fullName evidence="3">Endolytic peptidoglycan transglycosylase RlpA</fullName>
        <ecNumber evidence="3">4.2.2.-</ecNumber>
    </recommendedName>
</protein>
<dbReference type="InterPro" id="IPR034718">
    <property type="entry name" value="RlpA"/>
</dbReference>
<keyword evidence="2 3" id="KW-0961">Cell wall biogenesis/degradation</keyword>
<evidence type="ECO:0000313" key="7">
    <source>
        <dbReference type="Proteomes" id="UP000595481"/>
    </source>
</evidence>
<dbReference type="InterPro" id="IPR009009">
    <property type="entry name" value="RlpA-like_DPBB"/>
</dbReference>
<dbReference type="PROSITE" id="PS51257">
    <property type="entry name" value="PROKAR_LIPOPROTEIN"/>
    <property type="match status" value="1"/>
</dbReference>
<dbReference type="HAMAP" id="MF_02071">
    <property type="entry name" value="RlpA"/>
    <property type="match status" value="1"/>
</dbReference>
<comment type="subcellular location">
    <subcellularLocation>
        <location evidence="3">Cell membrane</location>
        <topology evidence="3">Lipid-anchor</topology>
    </subcellularLocation>
</comment>
<keyword evidence="3" id="KW-0472">Membrane</keyword>
<name>A0A7T4A9S0_AERJA</name>
<feature type="domain" description="RlpA-like protein double-psi beta-barrel" evidence="5">
    <location>
        <begin position="45"/>
        <end position="134"/>
    </location>
</feature>
<reference evidence="6 7" key="1">
    <citation type="submission" date="2020-12" db="EMBL/GenBank/DDBJ databases">
        <title>FDA dAtabase for Regulatory Grade micrObial Sequences (FDA-ARGOS): Supporting development and validation of Infectious Disease Dx tests.</title>
        <authorList>
            <person name="Sproer C."/>
            <person name="Gronow S."/>
            <person name="Severitt S."/>
            <person name="Schroder I."/>
            <person name="Tallon L."/>
            <person name="Sadzewicz L."/>
            <person name="Zhao X."/>
            <person name="Boylan J."/>
            <person name="Ott S."/>
            <person name="Bowen H."/>
            <person name="Vavikolanu K."/>
            <person name="Mehta A."/>
            <person name="Aluvathingal J."/>
            <person name="Nadendla S."/>
            <person name="Lowell S."/>
            <person name="Myers T."/>
            <person name="Yan Y."/>
            <person name="Sichtig H."/>
        </authorList>
    </citation>
    <scope>NUCLEOTIDE SEQUENCE [LARGE SCALE GENOMIC DNA]</scope>
    <source>
        <strain evidence="6 7">FDAARGOS_986</strain>
    </source>
</reference>
<evidence type="ECO:0000256" key="2">
    <source>
        <dbReference type="ARBA" id="ARBA00023316"/>
    </source>
</evidence>
<dbReference type="InterPro" id="IPR012997">
    <property type="entry name" value="RplA"/>
</dbReference>
<evidence type="ECO:0000256" key="3">
    <source>
        <dbReference type="HAMAP-Rule" id="MF_02071"/>
    </source>
</evidence>
<evidence type="ECO:0000259" key="5">
    <source>
        <dbReference type="Pfam" id="PF03330"/>
    </source>
</evidence>
<accession>A0A7T4A9S0</accession>
<dbReference type="EMBL" id="CP066092">
    <property type="protein sequence ID" value="QQB19935.1"/>
    <property type="molecule type" value="Genomic_DNA"/>
</dbReference>
<dbReference type="PANTHER" id="PTHR34183:SF8">
    <property type="entry name" value="ENDOLYTIC PEPTIDOGLYCAN TRANSGLYCOSYLASE RLPA-RELATED"/>
    <property type="match status" value="1"/>
</dbReference>
<dbReference type="GeneID" id="69553803"/>
<dbReference type="Pfam" id="PF03330">
    <property type="entry name" value="DPBB_1"/>
    <property type="match status" value="1"/>
</dbReference>
<evidence type="ECO:0000313" key="6">
    <source>
        <dbReference type="EMBL" id="QQB19935.1"/>
    </source>
</evidence>
<keyword evidence="3" id="KW-0449">Lipoprotein</keyword>
<keyword evidence="3" id="KW-1003">Cell membrane</keyword>
<dbReference type="SUPFAM" id="SSF50685">
    <property type="entry name" value="Barwin-like endoglucanases"/>
    <property type="match status" value="1"/>
</dbReference>
<keyword evidence="1 3" id="KW-0456">Lyase</keyword>
<dbReference type="Gene3D" id="2.40.40.10">
    <property type="entry name" value="RlpA-like domain"/>
    <property type="match status" value="1"/>
</dbReference>
<evidence type="ECO:0000256" key="1">
    <source>
        <dbReference type="ARBA" id="ARBA00023239"/>
    </source>
</evidence>
<dbReference type="EC" id="4.2.2.-" evidence="3"/>
<dbReference type="NCBIfam" id="TIGR00413">
    <property type="entry name" value="rlpA"/>
    <property type="match status" value="1"/>
</dbReference>
<dbReference type="InterPro" id="IPR036908">
    <property type="entry name" value="RlpA-like_sf"/>
</dbReference>
<keyword evidence="3" id="KW-0564">Palmitate</keyword>
<sequence>MRGIGREGVVQSACKGGLLFVCLLLAACSSRYDESHGGSWRGYSETGYASYYGDRYHGKKTASGELYRNNLNSAAHMELPFGSMVRVTNLANGKSVVVKVNDRGAFKSGRIIDLSKSAFGSIANIRDGIIKVKVEVL</sequence>
<dbReference type="PANTHER" id="PTHR34183">
    <property type="entry name" value="ENDOLYTIC PEPTIDOGLYCAN TRANSGLYCOSYLASE RLPA"/>
    <property type="match status" value="1"/>
</dbReference>
<dbReference type="RefSeq" id="WP_042030894.1">
    <property type="nucleotide sequence ID" value="NZ_CAWMFX010000025.1"/>
</dbReference>
<dbReference type="CDD" id="cd22268">
    <property type="entry name" value="DPBB_RlpA-like"/>
    <property type="match status" value="1"/>
</dbReference>
<comment type="function">
    <text evidence="3">Lytic transglycosylase with a strong preference for naked glycan strands that lack stem peptides.</text>
</comment>
<organism evidence="6 7">
    <name type="scientific">Aeromonas jandaei</name>
    <dbReference type="NCBI Taxonomy" id="650"/>
    <lineage>
        <taxon>Bacteria</taxon>
        <taxon>Pseudomonadati</taxon>
        <taxon>Pseudomonadota</taxon>
        <taxon>Gammaproteobacteria</taxon>
        <taxon>Aeromonadales</taxon>
        <taxon>Aeromonadaceae</taxon>
        <taxon>Aeromonas</taxon>
    </lineage>
</organism>
<comment type="similarity">
    <text evidence="3 4">Belongs to the RlpA family.</text>
</comment>
<evidence type="ECO:0000256" key="4">
    <source>
        <dbReference type="RuleBase" id="RU003495"/>
    </source>
</evidence>
<dbReference type="Proteomes" id="UP000595481">
    <property type="component" value="Chromosome"/>
</dbReference>
<keyword evidence="7" id="KW-1185">Reference proteome</keyword>
<gene>
    <name evidence="3" type="primary">rlpA</name>
    <name evidence="6" type="ORF">I6H43_21015</name>
</gene>
<proteinExistence type="inferred from homology"/>